<dbReference type="Proteomes" id="UP000779900">
    <property type="component" value="Unassembled WGS sequence"/>
</dbReference>
<dbReference type="PANTHER" id="PTHR42897">
    <property type="entry name" value="PYRUVATE SYNTHASE SUBUNIT PORB"/>
    <property type="match status" value="1"/>
</dbReference>
<dbReference type="EMBL" id="VGIR01000017">
    <property type="protein sequence ID" value="MBM3331049.1"/>
    <property type="molecule type" value="Genomic_DNA"/>
</dbReference>
<protein>
    <submittedName>
        <fullName evidence="3">Pyruvate ferredoxin oxidoreductase</fullName>
    </submittedName>
</protein>
<reference evidence="3" key="1">
    <citation type="submission" date="2019-03" db="EMBL/GenBank/DDBJ databases">
        <title>Lake Tanganyika Metagenome-Assembled Genomes (MAGs).</title>
        <authorList>
            <person name="Tran P."/>
        </authorList>
    </citation>
    <scope>NUCLEOTIDE SEQUENCE</scope>
    <source>
        <strain evidence="3">K_DeepCast_150m_m2_040</strain>
    </source>
</reference>
<dbReference type="InterPro" id="IPR011766">
    <property type="entry name" value="TPP_enzyme_TPP-bd"/>
</dbReference>
<dbReference type="InterPro" id="IPR051479">
    <property type="entry name" value="PorB-like"/>
</dbReference>
<dbReference type="AlphaFoldDB" id="A0A938BST4"/>
<comment type="caution">
    <text evidence="3">The sequence shown here is derived from an EMBL/GenBank/DDBJ whole genome shotgun (WGS) entry which is preliminary data.</text>
</comment>
<dbReference type="SUPFAM" id="SSF52518">
    <property type="entry name" value="Thiamin diphosphate-binding fold (THDP-binding)"/>
    <property type="match status" value="1"/>
</dbReference>
<dbReference type="CDD" id="cd03376">
    <property type="entry name" value="TPP_PFOR_porB_like"/>
    <property type="match status" value="1"/>
</dbReference>
<dbReference type="Gene3D" id="3.40.50.970">
    <property type="match status" value="1"/>
</dbReference>
<name>A0A938BST4_UNCW3</name>
<dbReference type="InterPro" id="IPR029061">
    <property type="entry name" value="THDP-binding"/>
</dbReference>
<gene>
    <name evidence="3" type="ORF">FJY68_04255</name>
</gene>
<evidence type="ECO:0000313" key="4">
    <source>
        <dbReference type="Proteomes" id="UP000779900"/>
    </source>
</evidence>
<dbReference type="Pfam" id="PF02775">
    <property type="entry name" value="TPP_enzyme_C"/>
    <property type="match status" value="1"/>
</dbReference>
<keyword evidence="1" id="KW-0560">Oxidoreductase</keyword>
<accession>A0A938BST4</accession>
<dbReference type="PANTHER" id="PTHR42897:SF2">
    <property type="entry name" value="PYRUVATE SYNTHASE SUBUNIT PORB"/>
    <property type="match status" value="1"/>
</dbReference>
<feature type="domain" description="Thiamine pyrophosphate enzyme TPP-binding" evidence="2">
    <location>
        <begin position="47"/>
        <end position="214"/>
    </location>
</feature>
<sequence>MARLKDLCQNPELFSSGHRACAGCGEALAVRQILLAAPQPVVGIMPTGCTEIFSSIYPHAAWQIPMIHTAFETAASTASGVVAAYNFHKKMGNIKEDVKFIAFGGDGGTYDIGFQAISGAFERRHKFLYVCTDNEGYMNTGIQRSSATPYGAHTTTSPAGAVIPGKTMPRKDIMEIMIAHNAAYAAQTTIAHWNDLVTKVGKALAADGPSFLNVLVPCPLGWQHAGNLTVEMARLAADTGFWPIYEWENGRYKINYQPKEKKPVEEFMKPQGRFSHLFKDEAGKAVIAEAQRQIDAQWALLRKRQEAFGAS</sequence>
<dbReference type="GO" id="GO:0016491">
    <property type="term" value="F:oxidoreductase activity"/>
    <property type="evidence" value="ECO:0007669"/>
    <property type="project" value="UniProtKB-KW"/>
</dbReference>
<proteinExistence type="predicted"/>
<dbReference type="GO" id="GO:0030976">
    <property type="term" value="F:thiamine pyrophosphate binding"/>
    <property type="evidence" value="ECO:0007669"/>
    <property type="project" value="InterPro"/>
</dbReference>
<evidence type="ECO:0000259" key="2">
    <source>
        <dbReference type="Pfam" id="PF02775"/>
    </source>
</evidence>
<keyword evidence="3" id="KW-0670">Pyruvate</keyword>
<evidence type="ECO:0000313" key="3">
    <source>
        <dbReference type="EMBL" id="MBM3331049.1"/>
    </source>
</evidence>
<evidence type="ECO:0000256" key="1">
    <source>
        <dbReference type="ARBA" id="ARBA00023002"/>
    </source>
</evidence>
<organism evidence="3 4">
    <name type="scientific">candidate division WOR-3 bacterium</name>
    <dbReference type="NCBI Taxonomy" id="2052148"/>
    <lineage>
        <taxon>Bacteria</taxon>
        <taxon>Bacteria division WOR-3</taxon>
    </lineage>
</organism>